<feature type="domain" description="DUF8101" evidence="2">
    <location>
        <begin position="21"/>
        <end position="103"/>
    </location>
</feature>
<sequence length="104" mass="11090">MPDDEDDASDPSGLPAPSTPDDLPADVEAALTQLIESARAAVREGRPDEAVAAVDTARTLARNKLTDGERTERLVHGCDRVADLAADDPPVAAEYLDAMRRRLP</sequence>
<evidence type="ECO:0000313" key="3">
    <source>
        <dbReference type="EMBL" id="QZP37834.1"/>
    </source>
</evidence>
<keyword evidence="4" id="KW-1185">Reference proteome</keyword>
<organism evidence="3 4">
    <name type="scientific">Halobaculum magnesiiphilum</name>
    <dbReference type="NCBI Taxonomy" id="1017351"/>
    <lineage>
        <taxon>Archaea</taxon>
        <taxon>Methanobacteriati</taxon>
        <taxon>Methanobacteriota</taxon>
        <taxon>Stenosarchaea group</taxon>
        <taxon>Halobacteria</taxon>
        <taxon>Halobacteriales</taxon>
        <taxon>Haloferacaceae</taxon>
        <taxon>Halobaculum</taxon>
    </lineage>
</organism>
<evidence type="ECO:0000259" key="2">
    <source>
        <dbReference type="Pfam" id="PF26403"/>
    </source>
</evidence>
<dbReference type="RefSeq" id="WP_222607642.1">
    <property type="nucleotide sequence ID" value="NZ_CP081958.1"/>
</dbReference>
<dbReference type="GeneID" id="67176726"/>
<dbReference type="Pfam" id="PF26403">
    <property type="entry name" value="DUF8101"/>
    <property type="match status" value="1"/>
</dbReference>
<dbReference type="InterPro" id="IPR058414">
    <property type="entry name" value="DUF8101"/>
</dbReference>
<feature type="region of interest" description="Disordered" evidence="1">
    <location>
        <begin position="1"/>
        <end position="24"/>
    </location>
</feature>
<name>A0A8T8WDM4_9EURY</name>
<reference evidence="3 4" key="1">
    <citation type="journal article" date="2021" name="Int. J. Syst. Evol. Microbiol.">
        <title>Halobaculum halophilum sp. nov. and Halobaculum salinum sp. nov., isolated from salt lake and saline soil.</title>
        <authorList>
            <person name="Cui H.L."/>
            <person name="Shi X.W."/>
            <person name="Yin X.M."/>
            <person name="Yang X.Y."/>
            <person name="Hou J."/>
            <person name="Zhu L."/>
        </authorList>
    </citation>
    <scope>NUCLEOTIDE SEQUENCE [LARGE SCALE GENOMIC DNA]</scope>
    <source>
        <strain evidence="3 4">NBRC 109044</strain>
    </source>
</reference>
<accession>A0A8T8WDM4</accession>
<gene>
    <name evidence="3" type="ORF">K6T50_01250</name>
</gene>
<proteinExistence type="predicted"/>
<evidence type="ECO:0000256" key="1">
    <source>
        <dbReference type="SAM" id="MobiDB-lite"/>
    </source>
</evidence>
<dbReference type="AlphaFoldDB" id="A0A8T8WDM4"/>
<protein>
    <recommendedName>
        <fullName evidence="2">DUF8101 domain-containing protein</fullName>
    </recommendedName>
</protein>
<dbReference type="EMBL" id="CP081958">
    <property type="protein sequence ID" value="QZP37834.1"/>
    <property type="molecule type" value="Genomic_DNA"/>
</dbReference>
<dbReference type="KEGG" id="hmp:K6T50_01250"/>
<evidence type="ECO:0000313" key="4">
    <source>
        <dbReference type="Proteomes" id="UP000826254"/>
    </source>
</evidence>
<dbReference type="Proteomes" id="UP000826254">
    <property type="component" value="Chromosome"/>
</dbReference>